<dbReference type="Proteomes" id="UP000006556">
    <property type="component" value="Chromosome"/>
</dbReference>
<proteinExistence type="predicted"/>
<dbReference type="Gene3D" id="3.40.50.300">
    <property type="entry name" value="P-loop containing nucleotide triphosphate hydrolases"/>
    <property type="match status" value="1"/>
</dbReference>
<dbReference type="AlphaFoldDB" id="A5D602"/>
<sequence>MEQYYLREIPACVKDFCWVAAGVAPRFLGQAVPIPGDCGESIGITQIPDPEKIRELIGHQPDLGDLYVGTIHSFCYKLLQEYVPGYRGFDVLDEGKRYAFISSIRGNLNYTQLKNWLESSGAKKPYGITTQTWVLNMLIRLPMVRVNSKEYFDLQKASV</sequence>
<keyword evidence="2" id="KW-1185">Reference proteome</keyword>
<dbReference type="EMBL" id="AP009389">
    <property type="protein sequence ID" value="BAF58331.1"/>
    <property type="molecule type" value="Genomic_DNA"/>
</dbReference>
<reference evidence="2" key="1">
    <citation type="journal article" date="2008" name="Genome Res.">
        <title>The genome of Pelotomaculum thermopropionicum reveals niche-associated evolution in anaerobic microbiota.</title>
        <authorList>
            <person name="Kosaka T."/>
            <person name="Kato S."/>
            <person name="Shimoyama T."/>
            <person name="Ishii S."/>
            <person name="Abe T."/>
            <person name="Watanabe K."/>
        </authorList>
    </citation>
    <scope>NUCLEOTIDE SEQUENCE [LARGE SCALE GENOMIC DNA]</scope>
    <source>
        <strain evidence="2">DSM 13744 / JCM 10971 / SI</strain>
    </source>
</reference>
<dbReference type="InterPro" id="IPR027417">
    <property type="entry name" value="P-loop_NTPase"/>
</dbReference>
<dbReference type="HOGENOM" id="CLU_1659098_0_0_9"/>
<name>A5D602_PELTS</name>
<protein>
    <submittedName>
        <fullName evidence="1">Uncharacterized protein</fullName>
    </submittedName>
</protein>
<accession>A5D602</accession>
<dbReference type="KEGG" id="pth:PTH_0150"/>
<gene>
    <name evidence="1" type="ordered locus">PTH_0150</name>
</gene>
<dbReference type="STRING" id="370438.PTH_0150"/>
<dbReference type="eggNOG" id="COG0210">
    <property type="taxonomic scope" value="Bacteria"/>
</dbReference>
<evidence type="ECO:0000313" key="2">
    <source>
        <dbReference type="Proteomes" id="UP000006556"/>
    </source>
</evidence>
<organism evidence="1 2">
    <name type="scientific">Pelotomaculum thermopropionicum (strain DSM 13744 / JCM 10971 / SI)</name>
    <dbReference type="NCBI Taxonomy" id="370438"/>
    <lineage>
        <taxon>Bacteria</taxon>
        <taxon>Bacillati</taxon>
        <taxon>Bacillota</taxon>
        <taxon>Clostridia</taxon>
        <taxon>Eubacteriales</taxon>
        <taxon>Desulfotomaculaceae</taxon>
        <taxon>Pelotomaculum</taxon>
    </lineage>
</organism>
<evidence type="ECO:0000313" key="1">
    <source>
        <dbReference type="EMBL" id="BAF58331.1"/>
    </source>
</evidence>